<proteinExistence type="predicted"/>
<dbReference type="EMBL" id="JAHLQT010010178">
    <property type="protein sequence ID" value="KAG7173082.1"/>
    <property type="molecule type" value="Genomic_DNA"/>
</dbReference>
<name>A0A8J5N4G3_HOMAM</name>
<evidence type="ECO:0000313" key="1">
    <source>
        <dbReference type="EMBL" id="KAG7173082.1"/>
    </source>
</evidence>
<dbReference type="Proteomes" id="UP000747542">
    <property type="component" value="Unassembled WGS sequence"/>
</dbReference>
<dbReference type="AlphaFoldDB" id="A0A8J5N4G3"/>
<comment type="caution">
    <text evidence="1">The sequence shown here is derived from an EMBL/GenBank/DDBJ whole genome shotgun (WGS) entry which is preliminary data.</text>
</comment>
<organism evidence="1 2">
    <name type="scientific">Homarus americanus</name>
    <name type="common">American lobster</name>
    <dbReference type="NCBI Taxonomy" id="6706"/>
    <lineage>
        <taxon>Eukaryota</taxon>
        <taxon>Metazoa</taxon>
        <taxon>Ecdysozoa</taxon>
        <taxon>Arthropoda</taxon>
        <taxon>Crustacea</taxon>
        <taxon>Multicrustacea</taxon>
        <taxon>Malacostraca</taxon>
        <taxon>Eumalacostraca</taxon>
        <taxon>Eucarida</taxon>
        <taxon>Decapoda</taxon>
        <taxon>Pleocyemata</taxon>
        <taxon>Astacidea</taxon>
        <taxon>Nephropoidea</taxon>
        <taxon>Nephropidae</taxon>
        <taxon>Homarus</taxon>
    </lineage>
</organism>
<reference evidence="1" key="1">
    <citation type="journal article" date="2021" name="Sci. Adv.">
        <title>The American lobster genome reveals insights on longevity, neural, and immune adaptations.</title>
        <authorList>
            <person name="Polinski J.M."/>
            <person name="Zimin A.V."/>
            <person name="Clark K.F."/>
            <person name="Kohn A.B."/>
            <person name="Sadowski N."/>
            <person name="Timp W."/>
            <person name="Ptitsyn A."/>
            <person name="Khanna P."/>
            <person name="Romanova D.Y."/>
            <person name="Williams P."/>
            <person name="Greenwood S.J."/>
            <person name="Moroz L.L."/>
            <person name="Walt D.R."/>
            <person name="Bodnar A.G."/>
        </authorList>
    </citation>
    <scope>NUCLEOTIDE SEQUENCE</scope>
    <source>
        <strain evidence="1">GMGI-L3</strain>
    </source>
</reference>
<keyword evidence="2" id="KW-1185">Reference proteome</keyword>
<gene>
    <name evidence="1" type="ORF">Hamer_G008605</name>
</gene>
<evidence type="ECO:0000313" key="2">
    <source>
        <dbReference type="Proteomes" id="UP000747542"/>
    </source>
</evidence>
<protein>
    <submittedName>
        <fullName evidence="1">Uncharacterized protein</fullName>
    </submittedName>
</protein>
<sequence length="50" mass="5668">MDGRGLGFDSRTDQDMLNSTMHRGSILKGEIMVLKDTCLHLQQIRQHGII</sequence>
<accession>A0A8J5N4G3</accession>